<feature type="domain" description="FHA" evidence="2">
    <location>
        <begin position="146"/>
        <end position="195"/>
    </location>
</feature>
<dbReference type="PROSITE" id="PS50006">
    <property type="entry name" value="FHA_DOMAIN"/>
    <property type="match status" value="1"/>
</dbReference>
<dbReference type="SUPFAM" id="SSF49879">
    <property type="entry name" value="SMAD/FHA domain"/>
    <property type="match status" value="1"/>
</dbReference>
<proteinExistence type="predicted"/>
<dbReference type="Gene3D" id="3.30.2320.60">
    <property type="entry name" value="FhaA, phosphopeptide-binding domain (DUF3662)"/>
    <property type="match status" value="1"/>
</dbReference>
<dbReference type="OrthoDB" id="151099at2"/>
<reference evidence="3 4" key="1">
    <citation type="journal article" date="2013" name="Genome Announc.">
        <title>First draft genome sequence from a member of the genus agrococcus, isolated from modern microbialites.</title>
        <authorList>
            <person name="White R.A.III."/>
            <person name="Grassa C.J."/>
            <person name="Suttle C.A."/>
        </authorList>
    </citation>
    <scope>NUCLEOTIDE SEQUENCE [LARGE SCALE GENOMIC DNA]</scope>
    <source>
        <strain evidence="3 4">RW1</strain>
    </source>
</reference>
<dbReference type="InterPro" id="IPR008984">
    <property type="entry name" value="SMAD_FHA_dom_sf"/>
</dbReference>
<dbReference type="Proteomes" id="UP000016462">
    <property type="component" value="Unassembled WGS sequence"/>
</dbReference>
<keyword evidence="4" id="KW-1185">Reference proteome</keyword>
<evidence type="ECO:0000313" key="4">
    <source>
        <dbReference type="Proteomes" id="UP000016462"/>
    </source>
</evidence>
<keyword evidence="1" id="KW-0597">Phosphoprotein</keyword>
<dbReference type="PANTHER" id="PTHR23308">
    <property type="entry name" value="NUCLEAR INHIBITOR OF PROTEIN PHOSPHATASE-1"/>
    <property type="match status" value="1"/>
</dbReference>
<dbReference type="AlphaFoldDB" id="U1MQJ7"/>
<dbReference type="Pfam" id="PF00498">
    <property type="entry name" value="FHA"/>
    <property type="match status" value="1"/>
</dbReference>
<evidence type="ECO:0000259" key="2">
    <source>
        <dbReference type="PROSITE" id="PS50006"/>
    </source>
</evidence>
<protein>
    <recommendedName>
        <fullName evidence="2">FHA domain-containing protein</fullName>
    </recommendedName>
</protein>
<organism evidence="3 4">
    <name type="scientific">Agrococcus pavilionensis RW1</name>
    <dbReference type="NCBI Taxonomy" id="1330458"/>
    <lineage>
        <taxon>Bacteria</taxon>
        <taxon>Bacillati</taxon>
        <taxon>Actinomycetota</taxon>
        <taxon>Actinomycetes</taxon>
        <taxon>Micrococcales</taxon>
        <taxon>Microbacteriaceae</taxon>
        <taxon>Agrococcus</taxon>
    </lineage>
</organism>
<dbReference type="RefSeq" id="WP_021010632.1">
    <property type="nucleotide sequence ID" value="NZ_ASHR01000025.1"/>
</dbReference>
<dbReference type="InterPro" id="IPR050923">
    <property type="entry name" value="Cell_Proc_Reg/RNA_Proc"/>
</dbReference>
<dbReference type="EMBL" id="ASHR01000025">
    <property type="protein sequence ID" value="ERG64206.1"/>
    <property type="molecule type" value="Genomic_DNA"/>
</dbReference>
<dbReference type="CDD" id="cd00060">
    <property type="entry name" value="FHA"/>
    <property type="match status" value="1"/>
</dbReference>
<dbReference type="Pfam" id="PF12401">
    <property type="entry name" value="FhaA_N"/>
    <property type="match status" value="1"/>
</dbReference>
<gene>
    <name evidence="3" type="ORF">L332_07040</name>
</gene>
<dbReference type="InterPro" id="IPR022128">
    <property type="entry name" value="FhaA_N"/>
</dbReference>
<dbReference type="SMART" id="SM00240">
    <property type="entry name" value="FHA"/>
    <property type="match status" value="1"/>
</dbReference>
<evidence type="ECO:0000313" key="3">
    <source>
        <dbReference type="EMBL" id="ERG64206.1"/>
    </source>
</evidence>
<dbReference type="Gene3D" id="2.60.200.20">
    <property type="match status" value="1"/>
</dbReference>
<accession>U1MQJ7</accession>
<dbReference type="InterPro" id="IPR000253">
    <property type="entry name" value="FHA_dom"/>
</dbReference>
<comment type="caution">
    <text evidence="3">The sequence shown here is derived from an EMBL/GenBank/DDBJ whole genome shotgun (WGS) entry which is preliminary data.</text>
</comment>
<evidence type="ECO:0000256" key="1">
    <source>
        <dbReference type="ARBA" id="ARBA00022553"/>
    </source>
</evidence>
<name>U1MQJ7_9MICO</name>
<dbReference type="InterPro" id="IPR042287">
    <property type="entry name" value="FhaA_N_sf"/>
</dbReference>
<sequence length="226" mass="24453">MGFLDAIERGLERAVNGAFAKTFRSGVEPVEIASALKRELDTSASVVSRDRILVPNRLTVRLAPADFQRLRRLGEPLLDELTSTVQSHARQSGYSFPGPVDLGFEPDEAMSTGMLDIQSDTEAGEVVWTAVVDIKGKRHQLRKGRTVIGRGSDADITVDDAGASRKHAEIVWDGTRAQVSDLGSTNGTTLNGRALGTALLEPDSIIDIGATRIVYRVLAQSKERRA</sequence>